<name>A0A0C3ENZ6_PILCF</name>
<dbReference type="AlphaFoldDB" id="A0A0C3ENZ6"/>
<sequence>MKTARHGIDAVCTFFVNATNNAAHVQKATHPTAKSVKAAQYMKTRINTTSPGPKPVCHSPMLIPIAIRMISGPQIPERHTPTKTEDEWSSDREALRRVLKR</sequence>
<evidence type="ECO:0000256" key="1">
    <source>
        <dbReference type="SAM" id="MobiDB-lite"/>
    </source>
</evidence>
<dbReference type="HOGENOM" id="CLU_2334416_0_0_1"/>
<evidence type="ECO:0000313" key="3">
    <source>
        <dbReference type="Proteomes" id="UP000054166"/>
    </source>
</evidence>
<feature type="region of interest" description="Disordered" evidence="1">
    <location>
        <begin position="73"/>
        <end position="101"/>
    </location>
</feature>
<organism evidence="2 3">
    <name type="scientific">Piloderma croceum (strain F 1598)</name>
    <dbReference type="NCBI Taxonomy" id="765440"/>
    <lineage>
        <taxon>Eukaryota</taxon>
        <taxon>Fungi</taxon>
        <taxon>Dikarya</taxon>
        <taxon>Basidiomycota</taxon>
        <taxon>Agaricomycotina</taxon>
        <taxon>Agaricomycetes</taxon>
        <taxon>Agaricomycetidae</taxon>
        <taxon>Atheliales</taxon>
        <taxon>Atheliaceae</taxon>
        <taxon>Piloderma</taxon>
    </lineage>
</organism>
<gene>
    <name evidence="2" type="ORF">PILCRDRAFT_828372</name>
</gene>
<evidence type="ECO:0000313" key="2">
    <source>
        <dbReference type="EMBL" id="KIM74305.1"/>
    </source>
</evidence>
<keyword evidence="3" id="KW-1185">Reference proteome</keyword>
<reference evidence="2 3" key="1">
    <citation type="submission" date="2014-04" db="EMBL/GenBank/DDBJ databases">
        <authorList>
            <consortium name="DOE Joint Genome Institute"/>
            <person name="Kuo A."/>
            <person name="Tarkka M."/>
            <person name="Buscot F."/>
            <person name="Kohler A."/>
            <person name="Nagy L.G."/>
            <person name="Floudas D."/>
            <person name="Copeland A."/>
            <person name="Barry K.W."/>
            <person name="Cichocki N."/>
            <person name="Veneault-Fourrey C."/>
            <person name="LaButti K."/>
            <person name="Lindquist E.A."/>
            <person name="Lipzen A."/>
            <person name="Lundell T."/>
            <person name="Morin E."/>
            <person name="Murat C."/>
            <person name="Sun H."/>
            <person name="Tunlid A."/>
            <person name="Henrissat B."/>
            <person name="Grigoriev I.V."/>
            <person name="Hibbett D.S."/>
            <person name="Martin F."/>
            <person name="Nordberg H.P."/>
            <person name="Cantor M.N."/>
            <person name="Hua S.X."/>
        </authorList>
    </citation>
    <scope>NUCLEOTIDE SEQUENCE [LARGE SCALE GENOMIC DNA]</scope>
    <source>
        <strain evidence="2 3">F 1598</strain>
    </source>
</reference>
<protein>
    <submittedName>
        <fullName evidence="2">Uncharacterized protein</fullName>
    </submittedName>
</protein>
<dbReference type="EMBL" id="KN833063">
    <property type="protein sequence ID" value="KIM74305.1"/>
    <property type="molecule type" value="Genomic_DNA"/>
</dbReference>
<feature type="compositionally biased region" description="Basic and acidic residues" evidence="1">
    <location>
        <begin position="76"/>
        <end position="101"/>
    </location>
</feature>
<reference evidence="3" key="2">
    <citation type="submission" date="2015-01" db="EMBL/GenBank/DDBJ databases">
        <title>Evolutionary Origins and Diversification of the Mycorrhizal Mutualists.</title>
        <authorList>
            <consortium name="DOE Joint Genome Institute"/>
            <consortium name="Mycorrhizal Genomics Consortium"/>
            <person name="Kohler A."/>
            <person name="Kuo A."/>
            <person name="Nagy L.G."/>
            <person name="Floudas D."/>
            <person name="Copeland A."/>
            <person name="Barry K.W."/>
            <person name="Cichocki N."/>
            <person name="Veneault-Fourrey C."/>
            <person name="LaButti K."/>
            <person name="Lindquist E.A."/>
            <person name="Lipzen A."/>
            <person name="Lundell T."/>
            <person name="Morin E."/>
            <person name="Murat C."/>
            <person name="Riley R."/>
            <person name="Ohm R."/>
            <person name="Sun H."/>
            <person name="Tunlid A."/>
            <person name="Henrissat B."/>
            <person name="Grigoriev I.V."/>
            <person name="Hibbett D.S."/>
            <person name="Martin F."/>
        </authorList>
    </citation>
    <scope>NUCLEOTIDE SEQUENCE [LARGE SCALE GENOMIC DNA]</scope>
    <source>
        <strain evidence="3">F 1598</strain>
    </source>
</reference>
<dbReference type="InParanoid" id="A0A0C3ENZ6"/>
<dbReference type="Proteomes" id="UP000054166">
    <property type="component" value="Unassembled WGS sequence"/>
</dbReference>
<proteinExistence type="predicted"/>
<accession>A0A0C3ENZ6</accession>